<dbReference type="InterPro" id="IPR037278">
    <property type="entry name" value="ARFGAP/RecO"/>
</dbReference>
<dbReference type="InterPro" id="IPR022572">
    <property type="entry name" value="DNA_rep/recomb_RecO_N"/>
</dbReference>
<proteinExistence type="predicted"/>
<evidence type="ECO:0000313" key="6">
    <source>
        <dbReference type="Proteomes" id="UP000259328"/>
    </source>
</evidence>
<reference evidence="6" key="1">
    <citation type="submission" date="2018-06" db="EMBL/GenBank/DDBJ databases">
        <authorList>
            <consortium name="Pathogen Informatics"/>
        </authorList>
    </citation>
    <scope>NUCLEOTIDE SEQUENCE [LARGE SCALE GENOMIC DNA]</scope>
    <source>
        <strain evidence="6">NCTC10124</strain>
    </source>
</reference>
<dbReference type="PANTHER" id="PTHR33991">
    <property type="entry name" value="DNA REPAIR PROTEIN RECO"/>
    <property type="match status" value="1"/>
</dbReference>
<dbReference type="PANTHER" id="PTHR33991:SF1">
    <property type="entry name" value="DNA REPAIR PROTEIN RECO"/>
    <property type="match status" value="1"/>
</dbReference>
<evidence type="ECO:0000256" key="3">
    <source>
        <dbReference type="ARBA" id="ARBA00023204"/>
    </source>
</evidence>
<dbReference type="AlphaFoldDB" id="A0A3B0PAS4"/>
<dbReference type="InterPro" id="IPR003717">
    <property type="entry name" value="RecO"/>
</dbReference>
<protein>
    <submittedName>
        <fullName evidence="5">Recombinational DNA repair protein O</fullName>
    </submittedName>
</protein>
<dbReference type="SUPFAM" id="SSF57863">
    <property type="entry name" value="ArfGap/RecO-like zinc finger"/>
    <property type="match status" value="1"/>
</dbReference>
<evidence type="ECO:0000256" key="1">
    <source>
        <dbReference type="ARBA" id="ARBA00022763"/>
    </source>
</evidence>
<dbReference type="GO" id="GO:0006302">
    <property type="term" value="P:double-strand break repair"/>
    <property type="evidence" value="ECO:0007669"/>
    <property type="project" value="TreeGrafter"/>
</dbReference>
<name>A0A3B0PAS4_MYCSY</name>
<evidence type="ECO:0000256" key="2">
    <source>
        <dbReference type="ARBA" id="ARBA00023172"/>
    </source>
</evidence>
<sequence>MSDFTTGIVLKIKKHSENEFIVYFLCAKGVLKLFAMGLEKPTSKNKTNLVIGAIVEIEYFKARLKNKIGRLKTVKTLLFPVYNFKSLEEYFEFQKLIKLFLTINFENNFLSVYKFMLEKLKYINYEYAMTYFYGQLLINYGVCPNFKSCAICMQESNLVSFNLEEGGFFCNKHSDGIEILNVEVLNLIYLSYNNFILYVQKTNKYVNDFLQNKYKEVLQNAGFAIY</sequence>
<gene>
    <name evidence="5" type="primary">recO</name>
    <name evidence="5" type="ORF">NCTC10124_01416</name>
</gene>
<dbReference type="Gene3D" id="2.40.50.140">
    <property type="entry name" value="Nucleic acid-binding proteins"/>
    <property type="match status" value="1"/>
</dbReference>
<evidence type="ECO:0000259" key="4">
    <source>
        <dbReference type="Pfam" id="PF11967"/>
    </source>
</evidence>
<dbReference type="RefSeq" id="WP_011283807.1">
    <property type="nucleotide sequence ID" value="NZ_LS991953.1"/>
</dbReference>
<keyword evidence="1" id="KW-0227">DNA damage</keyword>
<evidence type="ECO:0000313" key="5">
    <source>
        <dbReference type="EMBL" id="SYV93659.1"/>
    </source>
</evidence>
<dbReference type="EMBL" id="LS991953">
    <property type="protein sequence ID" value="SYV93659.1"/>
    <property type="molecule type" value="Genomic_DNA"/>
</dbReference>
<dbReference type="Pfam" id="PF11967">
    <property type="entry name" value="RecO_N"/>
    <property type="match status" value="1"/>
</dbReference>
<dbReference type="GO" id="GO:0043590">
    <property type="term" value="C:bacterial nucleoid"/>
    <property type="evidence" value="ECO:0007669"/>
    <property type="project" value="TreeGrafter"/>
</dbReference>
<dbReference type="Proteomes" id="UP000259328">
    <property type="component" value="Chromosome"/>
</dbReference>
<dbReference type="InterPro" id="IPR012340">
    <property type="entry name" value="NA-bd_OB-fold"/>
</dbReference>
<accession>A0A3B0PAS4</accession>
<organism evidence="5 6">
    <name type="scientific">Mycoplasmopsis synoviae</name>
    <name type="common">Mycoplasma synoviae</name>
    <dbReference type="NCBI Taxonomy" id="2109"/>
    <lineage>
        <taxon>Bacteria</taxon>
        <taxon>Bacillati</taxon>
        <taxon>Mycoplasmatota</taxon>
        <taxon>Mycoplasmoidales</taxon>
        <taxon>Metamycoplasmataceae</taxon>
        <taxon>Mycoplasmopsis</taxon>
    </lineage>
</organism>
<dbReference type="OMA" id="RIFHFIN"/>
<keyword evidence="2" id="KW-0233">DNA recombination</keyword>
<feature type="domain" description="DNA replication/recombination mediator RecO N-terminal" evidence="4">
    <location>
        <begin position="5"/>
        <end position="76"/>
    </location>
</feature>
<dbReference type="GO" id="GO:0006310">
    <property type="term" value="P:DNA recombination"/>
    <property type="evidence" value="ECO:0007669"/>
    <property type="project" value="UniProtKB-KW"/>
</dbReference>
<dbReference type="GeneID" id="93530463"/>
<keyword evidence="3" id="KW-0234">DNA repair</keyword>